<organism evidence="2 3">
    <name type="scientific">Candidatus Uhrbacteria bacterium CG10_big_fil_rev_8_21_14_0_10_50_16</name>
    <dbReference type="NCBI Taxonomy" id="1975039"/>
    <lineage>
        <taxon>Bacteria</taxon>
        <taxon>Candidatus Uhriibacteriota</taxon>
    </lineage>
</organism>
<dbReference type="Proteomes" id="UP000230084">
    <property type="component" value="Unassembled WGS sequence"/>
</dbReference>
<keyword evidence="1" id="KW-0812">Transmembrane</keyword>
<feature type="transmembrane region" description="Helical" evidence="1">
    <location>
        <begin position="12"/>
        <end position="33"/>
    </location>
</feature>
<sequence length="132" mass="14689">MQNLFKMLDPRLEGLAIFLVRLATVVLFTWFALLILRERMVHTNLPVYLAANIGSLIVLADQLRGIKLPADSQARDVVLREGVILVLVQALVASIIAMFALAFAWNHLFAACAGAMAGYSFTRGLIWATRRY</sequence>
<feature type="transmembrane region" description="Helical" evidence="1">
    <location>
        <begin position="83"/>
        <end position="102"/>
    </location>
</feature>
<feature type="transmembrane region" description="Helical" evidence="1">
    <location>
        <begin position="108"/>
        <end position="128"/>
    </location>
</feature>
<evidence type="ECO:0000313" key="2">
    <source>
        <dbReference type="EMBL" id="PIR48090.1"/>
    </source>
</evidence>
<reference evidence="2 3" key="1">
    <citation type="submission" date="2017-09" db="EMBL/GenBank/DDBJ databases">
        <title>Depth-based differentiation of microbial function through sediment-hosted aquifers and enrichment of novel symbionts in the deep terrestrial subsurface.</title>
        <authorList>
            <person name="Probst A.J."/>
            <person name="Ladd B."/>
            <person name="Jarett J.K."/>
            <person name="Geller-Mcgrath D.E."/>
            <person name="Sieber C.M."/>
            <person name="Emerson J.B."/>
            <person name="Anantharaman K."/>
            <person name="Thomas B.C."/>
            <person name="Malmstrom R."/>
            <person name="Stieglmeier M."/>
            <person name="Klingl A."/>
            <person name="Woyke T."/>
            <person name="Ryan C.M."/>
            <person name="Banfield J.F."/>
        </authorList>
    </citation>
    <scope>NUCLEOTIDE SEQUENCE [LARGE SCALE GENOMIC DNA]</scope>
    <source>
        <strain evidence="2">CG10_big_fil_rev_8_21_14_0_10_50_16</strain>
    </source>
</reference>
<keyword evidence="1" id="KW-0472">Membrane</keyword>
<comment type="caution">
    <text evidence="2">The sequence shown here is derived from an EMBL/GenBank/DDBJ whole genome shotgun (WGS) entry which is preliminary data.</text>
</comment>
<accession>A0A2H0RNP5</accession>
<keyword evidence="1" id="KW-1133">Transmembrane helix</keyword>
<proteinExistence type="predicted"/>
<name>A0A2H0RNP5_9BACT</name>
<evidence type="ECO:0000313" key="3">
    <source>
        <dbReference type="Proteomes" id="UP000230084"/>
    </source>
</evidence>
<dbReference type="EMBL" id="PCYM01000001">
    <property type="protein sequence ID" value="PIR48090.1"/>
    <property type="molecule type" value="Genomic_DNA"/>
</dbReference>
<gene>
    <name evidence="2" type="ORF">COV06_01685</name>
</gene>
<protein>
    <submittedName>
        <fullName evidence="2">Uncharacterized protein</fullName>
    </submittedName>
</protein>
<dbReference type="AlphaFoldDB" id="A0A2H0RNP5"/>
<evidence type="ECO:0000256" key="1">
    <source>
        <dbReference type="SAM" id="Phobius"/>
    </source>
</evidence>